<reference evidence="6 7" key="1">
    <citation type="submission" date="2018-12" db="EMBL/GenBank/DDBJ databases">
        <authorList>
            <person name="Grouzdev D.S."/>
            <person name="Krutkina M.S."/>
        </authorList>
    </citation>
    <scope>NUCLEOTIDE SEQUENCE [LARGE SCALE GENOMIC DNA]</scope>
    <source>
        <strain evidence="6 7">RmlP026</strain>
    </source>
</reference>
<keyword evidence="2 4" id="KW-0238">DNA-binding</keyword>
<keyword evidence="3" id="KW-0804">Transcription</keyword>
<dbReference type="InterPro" id="IPR009057">
    <property type="entry name" value="Homeodomain-like_sf"/>
</dbReference>
<dbReference type="Pfam" id="PF00440">
    <property type="entry name" value="TetR_N"/>
    <property type="match status" value="2"/>
</dbReference>
<evidence type="ECO:0000256" key="1">
    <source>
        <dbReference type="ARBA" id="ARBA00023015"/>
    </source>
</evidence>
<dbReference type="PANTHER" id="PTHR30055:SF234">
    <property type="entry name" value="HTH-TYPE TRANSCRIPTIONAL REGULATOR BETI"/>
    <property type="match status" value="1"/>
</dbReference>
<comment type="caution">
    <text evidence="6">The sequence shown here is derived from an EMBL/GenBank/DDBJ whole genome shotgun (WGS) entry which is preliminary data.</text>
</comment>
<dbReference type="EMBL" id="QYBB01000042">
    <property type="protein sequence ID" value="RYC29725.1"/>
    <property type="molecule type" value="Genomic_DNA"/>
</dbReference>
<feature type="DNA-binding region" description="H-T-H motif" evidence="4">
    <location>
        <begin position="44"/>
        <end position="63"/>
    </location>
</feature>
<protein>
    <submittedName>
        <fullName evidence="6">TetR/AcrR family transcriptional regulator</fullName>
    </submittedName>
</protein>
<dbReference type="AlphaFoldDB" id="A0A4Q2U4K6"/>
<reference evidence="6 7" key="2">
    <citation type="submission" date="2019-02" db="EMBL/GenBank/DDBJ databases">
        <title>'Lichenibacterium ramalinii' gen. nov. sp. nov., 'Lichenibacterium minor' gen. nov. sp. nov.</title>
        <authorList>
            <person name="Pankratov T."/>
        </authorList>
    </citation>
    <scope>NUCLEOTIDE SEQUENCE [LARGE SCALE GENOMIC DNA]</scope>
    <source>
        <strain evidence="6 7">RmlP026</strain>
    </source>
</reference>
<dbReference type="PRINTS" id="PR00455">
    <property type="entry name" value="HTHTETR"/>
</dbReference>
<dbReference type="SUPFAM" id="SSF46689">
    <property type="entry name" value="Homeodomain-like"/>
    <property type="match status" value="2"/>
</dbReference>
<dbReference type="GO" id="GO:0003700">
    <property type="term" value="F:DNA-binding transcription factor activity"/>
    <property type="evidence" value="ECO:0007669"/>
    <property type="project" value="TreeGrafter"/>
</dbReference>
<evidence type="ECO:0000313" key="6">
    <source>
        <dbReference type="EMBL" id="RYC29725.1"/>
    </source>
</evidence>
<dbReference type="Gene3D" id="1.10.357.10">
    <property type="entry name" value="Tetracycline Repressor, domain 2"/>
    <property type="match status" value="2"/>
</dbReference>
<dbReference type="InterPro" id="IPR050109">
    <property type="entry name" value="HTH-type_TetR-like_transc_reg"/>
</dbReference>
<name>A0A4Q2U4K6_9HYPH</name>
<dbReference type="OrthoDB" id="8535430at2"/>
<dbReference type="Gene3D" id="1.10.10.60">
    <property type="entry name" value="Homeodomain-like"/>
    <property type="match status" value="2"/>
</dbReference>
<evidence type="ECO:0000256" key="4">
    <source>
        <dbReference type="PROSITE-ProRule" id="PRU00335"/>
    </source>
</evidence>
<dbReference type="PROSITE" id="PS50977">
    <property type="entry name" value="HTH_TETR_2"/>
    <property type="match status" value="2"/>
</dbReference>
<dbReference type="PANTHER" id="PTHR30055">
    <property type="entry name" value="HTH-TYPE TRANSCRIPTIONAL REGULATOR RUTR"/>
    <property type="match status" value="1"/>
</dbReference>
<evidence type="ECO:0000313" key="7">
    <source>
        <dbReference type="Proteomes" id="UP000290759"/>
    </source>
</evidence>
<feature type="domain" description="HTH tetR-type" evidence="5">
    <location>
        <begin position="222"/>
        <end position="282"/>
    </location>
</feature>
<keyword evidence="1" id="KW-0805">Transcription regulation</keyword>
<dbReference type="GO" id="GO:0000976">
    <property type="term" value="F:transcription cis-regulatory region binding"/>
    <property type="evidence" value="ECO:0007669"/>
    <property type="project" value="TreeGrafter"/>
</dbReference>
<dbReference type="InterPro" id="IPR001647">
    <property type="entry name" value="HTH_TetR"/>
</dbReference>
<evidence type="ECO:0000256" key="3">
    <source>
        <dbReference type="ARBA" id="ARBA00023163"/>
    </source>
</evidence>
<dbReference type="Proteomes" id="UP000290759">
    <property type="component" value="Unassembled WGS sequence"/>
</dbReference>
<accession>A0A4Q2U4K6</accession>
<evidence type="ECO:0000256" key="2">
    <source>
        <dbReference type="ARBA" id="ARBA00023125"/>
    </source>
</evidence>
<feature type="domain" description="HTH tetR-type" evidence="5">
    <location>
        <begin position="21"/>
        <end position="81"/>
    </location>
</feature>
<organism evidence="6 7">
    <name type="scientific">Lichenibacterium minor</name>
    <dbReference type="NCBI Taxonomy" id="2316528"/>
    <lineage>
        <taxon>Bacteria</taxon>
        <taxon>Pseudomonadati</taxon>
        <taxon>Pseudomonadota</taxon>
        <taxon>Alphaproteobacteria</taxon>
        <taxon>Hyphomicrobiales</taxon>
        <taxon>Lichenihabitantaceae</taxon>
        <taxon>Lichenibacterium</taxon>
    </lineage>
</organism>
<dbReference type="RefSeq" id="WP_129229153.1">
    <property type="nucleotide sequence ID" value="NZ_QYBB01000042.1"/>
</dbReference>
<evidence type="ECO:0000259" key="5">
    <source>
        <dbReference type="PROSITE" id="PS50977"/>
    </source>
</evidence>
<sequence length="409" mass="43714">MIGGAAPSGADRKPIQTKRFLAKRESIVDAASALINAKGVRGLSLAEVGDNLALSSTSITYYFKRKDDLAAACFERALDVLAAQVEAAGREATPRARVSRLVALNVAALDGGDARSIVRLSDLRATEDPMRGVLIARFVDTFRRARAFFGAGGDAEASLARTMRTHVLLDALFTLPGWIGRYEEAEHPRVEARLLEVLSRGVAPPEARWDPSPLAVSPALGGPGQERFLDVATRLINTLGYRGASVDRISAELNVTKGSFYHHLDAKDNLVLECFRRSLAAVSDAQDAAAAVPGDRLLQLTSALAVLLEVQLSDRMPLLRTTALLALPEDLRAPVVDRADRIALRFAGTVIDGITDESLARVDPVIAGRVLLSSLNAASELRERAARVPLARAVALYGDVLLHGVLPAA</sequence>
<proteinExistence type="predicted"/>
<feature type="DNA-binding region" description="H-T-H motif" evidence="4">
    <location>
        <begin position="245"/>
        <end position="264"/>
    </location>
</feature>
<keyword evidence="7" id="KW-1185">Reference proteome</keyword>
<gene>
    <name evidence="6" type="ORF">D3273_22565</name>
</gene>